<keyword evidence="2" id="KW-1133">Transmembrane helix</keyword>
<dbReference type="EMBL" id="FUZP01000001">
    <property type="protein sequence ID" value="SKC44720.1"/>
    <property type="molecule type" value="Genomic_DNA"/>
</dbReference>
<evidence type="ECO:0000313" key="4">
    <source>
        <dbReference type="Proteomes" id="UP000190857"/>
    </source>
</evidence>
<dbReference type="Proteomes" id="UP000190857">
    <property type="component" value="Unassembled WGS sequence"/>
</dbReference>
<dbReference type="STRING" id="123320.SAMN06309945_1063"/>
<dbReference type="AlphaFoldDB" id="A0A1T5IZZ5"/>
<name>A0A1T5IZZ5_9MICO</name>
<protein>
    <recommendedName>
        <fullName evidence="5">DUF4307 domain-containing protein</fullName>
    </recommendedName>
</protein>
<keyword evidence="2" id="KW-0472">Membrane</keyword>
<reference evidence="3 4" key="1">
    <citation type="submission" date="2017-02" db="EMBL/GenBank/DDBJ databases">
        <authorList>
            <person name="Peterson S.W."/>
        </authorList>
    </citation>
    <scope>NUCLEOTIDE SEQUENCE [LARGE SCALE GENOMIC DNA]</scope>
    <source>
        <strain evidence="3 4">VKM Ac-2059</strain>
    </source>
</reference>
<keyword evidence="4" id="KW-1185">Reference proteome</keyword>
<dbReference type="InterPro" id="IPR025443">
    <property type="entry name" value="DUF4307"/>
</dbReference>
<dbReference type="OrthoDB" id="4793644at2"/>
<sequence>MSQVEGPSGRRPAEGRQVSGSGIPVTGSRSSDIPVDAAGSSSVRSGLVIEDDVAAEDGAVGAERPRLPEPVVAAGNEQIAERYGRGRRTRSREKTVLAIFGGLIVVVFAAWVLWAGLDGNAPALEARDIGHKVVDEHQVQVTFEVTAEPGTPINCVAQALNEEFAPVGWKVLEIPASEQRTRQFTTDVLTTELGNTGLIYRCWLA</sequence>
<evidence type="ECO:0000313" key="3">
    <source>
        <dbReference type="EMBL" id="SKC44720.1"/>
    </source>
</evidence>
<keyword evidence="2" id="KW-0812">Transmembrane</keyword>
<evidence type="ECO:0000256" key="2">
    <source>
        <dbReference type="SAM" id="Phobius"/>
    </source>
</evidence>
<evidence type="ECO:0008006" key="5">
    <source>
        <dbReference type="Google" id="ProtNLM"/>
    </source>
</evidence>
<evidence type="ECO:0000256" key="1">
    <source>
        <dbReference type="SAM" id="MobiDB-lite"/>
    </source>
</evidence>
<proteinExistence type="predicted"/>
<dbReference type="RefSeq" id="WP_079727180.1">
    <property type="nucleotide sequence ID" value="NZ_FUZP01000001.1"/>
</dbReference>
<organism evidence="3 4">
    <name type="scientific">Okibacterium fritillariae</name>
    <dbReference type="NCBI Taxonomy" id="123320"/>
    <lineage>
        <taxon>Bacteria</taxon>
        <taxon>Bacillati</taxon>
        <taxon>Actinomycetota</taxon>
        <taxon>Actinomycetes</taxon>
        <taxon>Micrococcales</taxon>
        <taxon>Microbacteriaceae</taxon>
        <taxon>Okibacterium</taxon>
    </lineage>
</organism>
<gene>
    <name evidence="3" type="ORF">SAMN06309945_1063</name>
</gene>
<accession>A0A1T5IZZ5</accession>
<feature type="transmembrane region" description="Helical" evidence="2">
    <location>
        <begin position="95"/>
        <end position="117"/>
    </location>
</feature>
<dbReference type="Pfam" id="PF14155">
    <property type="entry name" value="DUF4307"/>
    <property type="match status" value="1"/>
</dbReference>
<feature type="region of interest" description="Disordered" evidence="1">
    <location>
        <begin position="1"/>
        <end position="43"/>
    </location>
</feature>